<dbReference type="InterPro" id="IPR024189">
    <property type="entry name" value="ANTAR_transcrpt_antiterm_reg"/>
</dbReference>
<dbReference type="AlphaFoldDB" id="A0A1X0A815"/>
<dbReference type="Gene3D" id="1.10.10.10">
    <property type="entry name" value="Winged helix-like DNA-binding domain superfamily/Winged helix DNA-binding domain"/>
    <property type="match status" value="1"/>
</dbReference>
<protein>
    <submittedName>
        <fullName evidence="2">Antitermination regulator</fullName>
    </submittedName>
</protein>
<accession>A0A1X0A815</accession>
<keyword evidence="3" id="KW-1185">Reference proteome</keyword>
<proteinExistence type="predicted"/>
<organism evidence="2 3">
    <name type="scientific">Mycobacterium angelicum</name>
    <dbReference type="NCBI Taxonomy" id="470074"/>
    <lineage>
        <taxon>Bacteria</taxon>
        <taxon>Bacillati</taxon>
        <taxon>Actinomycetota</taxon>
        <taxon>Actinomycetes</taxon>
        <taxon>Mycobacteriales</taxon>
        <taxon>Mycobacteriaceae</taxon>
        <taxon>Mycobacterium</taxon>
    </lineage>
</organism>
<dbReference type="RefSeq" id="WP_083111321.1">
    <property type="nucleotide sequence ID" value="NZ_JACKTS010000014.1"/>
</dbReference>
<gene>
    <name evidence="2" type="ORF">BST12_01955</name>
</gene>
<dbReference type="SMART" id="SM01012">
    <property type="entry name" value="ANTAR"/>
    <property type="match status" value="1"/>
</dbReference>
<evidence type="ECO:0000313" key="2">
    <source>
        <dbReference type="EMBL" id="ORA25826.1"/>
    </source>
</evidence>
<comment type="caution">
    <text evidence="2">The sequence shown here is derived from an EMBL/GenBank/DDBJ whole genome shotgun (WGS) entry which is preliminary data.</text>
</comment>
<dbReference type="PIRSF" id="PIRSF010636">
    <property type="entry name" value="ANTAR_solo"/>
    <property type="match status" value="1"/>
</dbReference>
<evidence type="ECO:0000259" key="1">
    <source>
        <dbReference type="SMART" id="SM01012"/>
    </source>
</evidence>
<feature type="domain" description="ANTAR" evidence="1">
    <location>
        <begin position="6"/>
        <end position="61"/>
    </location>
</feature>
<dbReference type="EMBL" id="MVHE01000002">
    <property type="protein sequence ID" value="ORA25826.1"/>
    <property type="molecule type" value="Genomic_DNA"/>
</dbReference>
<sequence length="97" mass="10445">MTANCVSTQISCGPNSGRILDTARGILIGLRRCPSEAAFDELFNAAQRHKVPVFAMAWALVHLADDSGKATPSFMEAQSAARREWGQLFAESVMASC</sequence>
<dbReference type="InterPro" id="IPR036388">
    <property type="entry name" value="WH-like_DNA-bd_sf"/>
</dbReference>
<dbReference type="GO" id="GO:0003723">
    <property type="term" value="F:RNA binding"/>
    <property type="evidence" value="ECO:0007669"/>
    <property type="project" value="InterPro"/>
</dbReference>
<dbReference type="Proteomes" id="UP000192284">
    <property type="component" value="Unassembled WGS sequence"/>
</dbReference>
<evidence type="ECO:0000313" key="3">
    <source>
        <dbReference type="Proteomes" id="UP000192284"/>
    </source>
</evidence>
<dbReference type="InterPro" id="IPR005561">
    <property type="entry name" value="ANTAR"/>
</dbReference>
<name>A0A1X0A815_MYCAN</name>
<dbReference type="OrthoDB" id="4466770at2"/>
<reference evidence="2 3" key="1">
    <citation type="submission" date="2017-02" db="EMBL/GenBank/DDBJ databases">
        <title>The new phylogeny of genus Mycobacterium.</title>
        <authorList>
            <person name="Tortoli E."/>
            <person name="Trovato A."/>
            <person name="Cirillo D.M."/>
        </authorList>
    </citation>
    <scope>NUCLEOTIDE SEQUENCE [LARGE SCALE GENOMIC DNA]</scope>
    <source>
        <strain evidence="2 3">DSM 45057</strain>
    </source>
</reference>